<feature type="non-terminal residue" evidence="1">
    <location>
        <position position="1"/>
    </location>
</feature>
<comment type="caution">
    <text evidence="1">The sequence shown here is derived from an EMBL/GenBank/DDBJ whole genome shotgun (WGS) entry which is preliminary data.</text>
</comment>
<evidence type="ECO:0000313" key="1">
    <source>
        <dbReference type="EMBL" id="GAI06785.1"/>
    </source>
</evidence>
<gene>
    <name evidence="1" type="ORF">S06H3_12289</name>
</gene>
<protein>
    <submittedName>
        <fullName evidence="1">Uncharacterized protein</fullName>
    </submittedName>
</protein>
<name>X1LWH2_9ZZZZ</name>
<organism evidence="1">
    <name type="scientific">marine sediment metagenome</name>
    <dbReference type="NCBI Taxonomy" id="412755"/>
    <lineage>
        <taxon>unclassified sequences</taxon>
        <taxon>metagenomes</taxon>
        <taxon>ecological metagenomes</taxon>
    </lineage>
</organism>
<accession>X1LWH2</accession>
<proteinExistence type="predicted"/>
<dbReference type="AlphaFoldDB" id="X1LWH2"/>
<reference evidence="1" key="1">
    <citation type="journal article" date="2014" name="Front. Microbiol.">
        <title>High frequency of phylogenetically diverse reductive dehalogenase-homologous genes in deep subseafloor sedimentary metagenomes.</title>
        <authorList>
            <person name="Kawai M."/>
            <person name="Futagami T."/>
            <person name="Toyoda A."/>
            <person name="Takaki Y."/>
            <person name="Nishi S."/>
            <person name="Hori S."/>
            <person name="Arai W."/>
            <person name="Tsubouchi T."/>
            <person name="Morono Y."/>
            <person name="Uchiyama I."/>
            <person name="Ito T."/>
            <person name="Fujiyama A."/>
            <person name="Inagaki F."/>
            <person name="Takami H."/>
        </authorList>
    </citation>
    <scope>NUCLEOTIDE SEQUENCE</scope>
    <source>
        <strain evidence="1">Expedition CK06-06</strain>
    </source>
</reference>
<dbReference type="EMBL" id="BARV01006021">
    <property type="protein sequence ID" value="GAI06785.1"/>
    <property type="molecule type" value="Genomic_DNA"/>
</dbReference>
<sequence length="64" mass="6555">RPSAMVVEAFEAIVEMRGAMVSGVKVAVSSSSHGPRISPRFKWVSTAALATIIVCALSGLPGGI</sequence>